<sequence length="174" mass="19672">MRKSFVILAALSAFGGLGALQAQTSIFDRLKTVIEKKTGNPKTAQQEQKAPQGSTEASPNDIRQRLTGEWNSNLEQCSKNQMQSDTSIFFKYEEYSGEGNWYWSGYEWGCAVPDDKVTELGFDGTLECGAEGEDLYLDLIVELSDDPNKLTYYDNTYGEDQWTMYRCPAGQFEY</sequence>
<evidence type="ECO:0000313" key="4">
    <source>
        <dbReference type="Proteomes" id="UP001231445"/>
    </source>
</evidence>
<keyword evidence="4" id="KW-1185">Reference proteome</keyword>
<dbReference type="RefSeq" id="WP_285974831.1">
    <property type="nucleotide sequence ID" value="NZ_CP127221.1"/>
</dbReference>
<feature type="compositionally biased region" description="Polar residues" evidence="1">
    <location>
        <begin position="40"/>
        <end position="58"/>
    </location>
</feature>
<feature type="chain" id="PRO_5040780199" evidence="2">
    <location>
        <begin position="23"/>
        <end position="174"/>
    </location>
</feature>
<accession>A0A9Y2B630</accession>
<dbReference type="KEGG" id="arue:QQX03_05815"/>
<protein>
    <submittedName>
        <fullName evidence="3">Uncharacterized protein</fullName>
    </submittedName>
</protein>
<keyword evidence="2" id="KW-0732">Signal</keyword>
<feature type="region of interest" description="Disordered" evidence="1">
    <location>
        <begin position="38"/>
        <end position="60"/>
    </location>
</feature>
<evidence type="ECO:0000313" key="3">
    <source>
        <dbReference type="EMBL" id="WIW94514.1"/>
    </source>
</evidence>
<evidence type="ECO:0000256" key="1">
    <source>
        <dbReference type="SAM" id="MobiDB-lite"/>
    </source>
</evidence>
<dbReference type="EMBL" id="CP127221">
    <property type="protein sequence ID" value="WIW94514.1"/>
    <property type="molecule type" value="Genomic_DNA"/>
</dbReference>
<organism evidence="3 4">
    <name type="scientific">Altererythrobacter rubellus</name>
    <dbReference type="NCBI Taxonomy" id="2173831"/>
    <lineage>
        <taxon>Bacteria</taxon>
        <taxon>Pseudomonadati</taxon>
        <taxon>Pseudomonadota</taxon>
        <taxon>Alphaproteobacteria</taxon>
        <taxon>Sphingomonadales</taxon>
        <taxon>Erythrobacteraceae</taxon>
        <taxon>Altererythrobacter</taxon>
    </lineage>
</organism>
<gene>
    <name evidence="3" type="ORF">QQX03_05815</name>
</gene>
<evidence type="ECO:0000256" key="2">
    <source>
        <dbReference type="SAM" id="SignalP"/>
    </source>
</evidence>
<dbReference type="Proteomes" id="UP001231445">
    <property type="component" value="Chromosome"/>
</dbReference>
<feature type="signal peptide" evidence="2">
    <location>
        <begin position="1"/>
        <end position="22"/>
    </location>
</feature>
<reference evidence="3 4" key="1">
    <citation type="submission" date="2023-06" db="EMBL/GenBank/DDBJ databases">
        <title>Altererythrobacter rubellus NBRC 112769 genome.</title>
        <authorList>
            <person name="Zhang K."/>
        </authorList>
    </citation>
    <scope>NUCLEOTIDE SEQUENCE [LARGE SCALE GENOMIC DNA]</scope>
    <source>
        <strain evidence="3 4">NBRC 112769</strain>
    </source>
</reference>
<proteinExistence type="predicted"/>
<dbReference type="AlphaFoldDB" id="A0A9Y2B630"/>
<name>A0A9Y2B630_9SPHN</name>